<accession>A0AAV3P6W6</accession>
<evidence type="ECO:0000313" key="4">
    <source>
        <dbReference type="Proteomes" id="UP001454036"/>
    </source>
</evidence>
<dbReference type="PROSITE" id="PS51375">
    <property type="entry name" value="PPR"/>
    <property type="match status" value="1"/>
</dbReference>
<dbReference type="Proteomes" id="UP001454036">
    <property type="component" value="Unassembled WGS sequence"/>
</dbReference>
<dbReference type="PANTHER" id="PTHR47926">
    <property type="entry name" value="PENTATRICOPEPTIDE REPEAT-CONTAINING PROTEIN"/>
    <property type="match status" value="1"/>
</dbReference>
<protein>
    <recommendedName>
        <fullName evidence="5">Pentatricopeptide repeat-containing protein</fullName>
    </recommendedName>
</protein>
<organism evidence="3 4">
    <name type="scientific">Lithospermum erythrorhizon</name>
    <name type="common">Purple gromwell</name>
    <name type="synonym">Lithospermum officinale var. erythrorhizon</name>
    <dbReference type="NCBI Taxonomy" id="34254"/>
    <lineage>
        <taxon>Eukaryota</taxon>
        <taxon>Viridiplantae</taxon>
        <taxon>Streptophyta</taxon>
        <taxon>Embryophyta</taxon>
        <taxon>Tracheophyta</taxon>
        <taxon>Spermatophyta</taxon>
        <taxon>Magnoliopsida</taxon>
        <taxon>eudicotyledons</taxon>
        <taxon>Gunneridae</taxon>
        <taxon>Pentapetalae</taxon>
        <taxon>asterids</taxon>
        <taxon>lamiids</taxon>
        <taxon>Boraginales</taxon>
        <taxon>Boraginaceae</taxon>
        <taxon>Boraginoideae</taxon>
        <taxon>Lithospermeae</taxon>
        <taxon>Lithospermum</taxon>
    </lineage>
</organism>
<dbReference type="PANTHER" id="PTHR47926:SF533">
    <property type="entry name" value="DYW DOMAIN-CONTAINING PROTEIN"/>
    <property type="match status" value="1"/>
</dbReference>
<evidence type="ECO:0000256" key="2">
    <source>
        <dbReference type="PROSITE-ProRule" id="PRU00708"/>
    </source>
</evidence>
<keyword evidence="1" id="KW-0677">Repeat</keyword>
<dbReference type="GO" id="GO:0003723">
    <property type="term" value="F:RNA binding"/>
    <property type="evidence" value="ECO:0007669"/>
    <property type="project" value="InterPro"/>
</dbReference>
<name>A0AAV3P6W6_LITER</name>
<evidence type="ECO:0000256" key="1">
    <source>
        <dbReference type="ARBA" id="ARBA00022737"/>
    </source>
</evidence>
<feature type="repeat" description="PPR" evidence="2">
    <location>
        <begin position="377"/>
        <end position="411"/>
    </location>
</feature>
<dbReference type="InterPro" id="IPR002885">
    <property type="entry name" value="PPR_rpt"/>
</dbReference>
<sequence length="430" mass="49266">MFNSHHSKMAITLPPRKSPLKYQINTHFPTKKSTYNMTKTSTLSTNYFPSNARIQIQQPLHKPQYKSYQSIKKPNKDTIIKKTTCSDILYLMDTLNLPISLELYISLIKECTKNQDPFQAIKLSNHIMESGLKPTLYFLNKMLLMHICCGCYDRAKILFDRMPHKNLNTWAMFIAGCVENYEYNDVINMFIRLLRESKFRDRCDGSLVVSGVVICVLKACLAVGDLELGKQIHGWIFKMGYWRNMSLTSFLISFYRKFGWLEGRENVFDHIPLRNTSIWNARMVTCGSEEWSEGVRLYKQMGREGVKRSKYTFSSVLKACSKVSDGGSSGRQVHGNALKVGLDEDNYVRCGLISMYGKSGLLNEARMVHQTSREKRNDACWNALLTGYLQNGCCVEAIKLLYDMKAAGMQPPESLLKQVRLVCGSWIYGN</sequence>
<dbReference type="NCBIfam" id="TIGR00756">
    <property type="entry name" value="PPR"/>
    <property type="match status" value="1"/>
</dbReference>
<comment type="caution">
    <text evidence="3">The sequence shown here is derived from an EMBL/GenBank/DDBJ whole genome shotgun (WGS) entry which is preliminary data.</text>
</comment>
<gene>
    <name evidence="3" type="ORF">LIER_05892</name>
</gene>
<reference evidence="3 4" key="1">
    <citation type="submission" date="2024-01" db="EMBL/GenBank/DDBJ databases">
        <title>The complete chloroplast genome sequence of Lithospermum erythrorhizon: insights into the phylogenetic relationship among Boraginaceae species and the maternal lineages of purple gromwells.</title>
        <authorList>
            <person name="Okada T."/>
            <person name="Watanabe K."/>
        </authorList>
    </citation>
    <scope>NUCLEOTIDE SEQUENCE [LARGE SCALE GENOMIC DNA]</scope>
</reference>
<dbReference type="Gene3D" id="1.25.40.10">
    <property type="entry name" value="Tetratricopeptide repeat domain"/>
    <property type="match status" value="3"/>
</dbReference>
<dbReference type="AlphaFoldDB" id="A0AAV3P6W6"/>
<dbReference type="GO" id="GO:0009451">
    <property type="term" value="P:RNA modification"/>
    <property type="evidence" value="ECO:0007669"/>
    <property type="project" value="InterPro"/>
</dbReference>
<dbReference type="InterPro" id="IPR011990">
    <property type="entry name" value="TPR-like_helical_dom_sf"/>
</dbReference>
<dbReference type="Pfam" id="PF01535">
    <property type="entry name" value="PPR"/>
    <property type="match status" value="2"/>
</dbReference>
<keyword evidence="4" id="KW-1185">Reference proteome</keyword>
<dbReference type="InterPro" id="IPR046960">
    <property type="entry name" value="PPR_At4g14850-like_plant"/>
</dbReference>
<dbReference type="EMBL" id="BAABME010000830">
    <property type="protein sequence ID" value="GAA0145773.1"/>
    <property type="molecule type" value="Genomic_DNA"/>
</dbReference>
<proteinExistence type="predicted"/>
<evidence type="ECO:0008006" key="5">
    <source>
        <dbReference type="Google" id="ProtNLM"/>
    </source>
</evidence>
<evidence type="ECO:0000313" key="3">
    <source>
        <dbReference type="EMBL" id="GAA0145773.1"/>
    </source>
</evidence>